<dbReference type="InterPro" id="IPR003018">
    <property type="entry name" value="GAF"/>
</dbReference>
<evidence type="ECO:0000313" key="4">
    <source>
        <dbReference type="EMBL" id="MDR7362245.1"/>
    </source>
</evidence>
<dbReference type="SUPFAM" id="SSF55781">
    <property type="entry name" value="GAF domain-like"/>
    <property type="match status" value="2"/>
</dbReference>
<evidence type="ECO:0000313" key="5">
    <source>
        <dbReference type="Proteomes" id="UP001183648"/>
    </source>
</evidence>
<organism evidence="4 5">
    <name type="scientific">Nocardioides marmoribigeumensis</name>
    <dbReference type="NCBI Taxonomy" id="433649"/>
    <lineage>
        <taxon>Bacteria</taxon>
        <taxon>Bacillati</taxon>
        <taxon>Actinomycetota</taxon>
        <taxon>Actinomycetes</taxon>
        <taxon>Propionibacteriales</taxon>
        <taxon>Nocardioidaceae</taxon>
        <taxon>Nocardioides</taxon>
    </lineage>
</organism>
<feature type="domain" description="PPM-type phosphatase" evidence="3">
    <location>
        <begin position="357"/>
        <end position="581"/>
    </location>
</feature>
<proteinExistence type="predicted"/>
<evidence type="ECO:0000256" key="1">
    <source>
        <dbReference type="ARBA" id="ARBA00022801"/>
    </source>
</evidence>
<reference evidence="4 5" key="1">
    <citation type="submission" date="2023-07" db="EMBL/GenBank/DDBJ databases">
        <title>Sequencing the genomes of 1000 actinobacteria strains.</title>
        <authorList>
            <person name="Klenk H.-P."/>
        </authorList>
    </citation>
    <scope>NUCLEOTIDE SEQUENCE [LARGE SCALE GENOMIC DNA]</scope>
    <source>
        <strain evidence="4 5">DSM 19426</strain>
    </source>
</reference>
<dbReference type="Gene3D" id="3.30.450.40">
    <property type="match status" value="2"/>
</dbReference>
<dbReference type="InterPro" id="IPR052016">
    <property type="entry name" value="Bact_Sigma-Reg"/>
</dbReference>
<gene>
    <name evidence="4" type="ORF">J2S63_001798</name>
</gene>
<evidence type="ECO:0000259" key="3">
    <source>
        <dbReference type="SMART" id="SM00331"/>
    </source>
</evidence>
<dbReference type="Gene3D" id="3.60.40.10">
    <property type="entry name" value="PPM-type phosphatase domain"/>
    <property type="match status" value="1"/>
</dbReference>
<dbReference type="InterPro" id="IPR036457">
    <property type="entry name" value="PPM-type-like_dom_sf"/>
</dbReference>
<dbReference type="Pfam" id="PF01590">
    <property type="entry name" value="GAF"/>
    <property type="match status" value="2"/>
</dbReference>
<evidence type="ECO:0000259" key="2">
    <source>
        <dbReference type="SMART" id="SM00065"/>
    </source>
</evidence>
<feature type="domain" description="GAF" evidence="2">
    <location>
        <begin position="188"/>
        <end position="340"/>
    </location>
</feature>
<dbReference type="SMART" id="SM00065">
    <property type="entry name" value="GAF"/>
    <property type="match status" value="2"/>
</dbReference>
<comment type="caution">
    <text evidence="4">The sequence shown here is derived from an EMBL/GenBank/DDBJ whole genome shotgun (WGS) entry which is preliminary data.</text>
</comment>
<accession>A0ABU2BUE1</accession>
<keyword evidence="5" id="KW-1185">Reference proteome</keyword>
<dbReference type="RefSeq" id="WP_310301468.1">
    <property type="nucleotide sequence ID" value="NZ_BAAAPS010000008.1"/>
</dbReference>
<dbReference type="InterPro" id="IPR001932">
    <property type="entry name" value="PPM-type_phosphatase-like_dom"/>
</dbReference>
<dbReference type="SMART" id="SM00331">
    <property type="entry name" value="PP2C_SIG"/>
    <property type="match status" value="1"/>
</dbReference>
<protein>
    <submittedName>
        <fullName evidence="4">Serine phosphatase RsbU (Regulator of sigma subunit)</fullName>
    </submittedName>
</protein>
<dbReference type="SUPFAM" id="SSF81606">
    <property type="entry name" value="PP2C-like"/>
    <property type="match status" value="1"/>
</dbReference>
<dbReference type="PANTHER" id="PTHR43156:SF2">
    <property type="entry name" value="STAGE II SPORULATION PROTEIN E"/>
    <property type="match status" value="1"/>
</dbReference>
<dbReference type="Proteomes" id="UP001183648">
    <property type="component" value="Unassembled WGS sequence"/>
</dbReference>
<sequence>MPAELHHPHVRVDIAAGSFDHFARLVRRALDVPTALVTLVEQDRQWFPGAVGLGDPWALTRETPLAYSFCQHVVHDAEPLVVDDAREHIRLRANPAIVEMGVVAYAGHPITNAAGEVVGALAAIDTCSRRWSHDEMGALADLALACSGELASRELADEAMRREREALDLHERSRVALSLSNALVQASTTGEVALATEQVVREHLGAGKCGIWLRPSAGLADPDVLRFVPTATPWAAALEYVRIPLSTANPVGAALVEAHPLYYPTHAAQLLDFPAVTTSVSSGEARALLPLLAEGRAFGTLVVVWDEPLEFTEDLRSTLQMAAQAVAQAVRRAVYAEERSRSLLTFQKGLLPRLPEIPTLELAARYLPASEHDRIGGDWYDVFPLPSGDVAVVIGDVAGHNTASAATMVQVRTMMRSLSWGVEDTPAGNVGRLDRFLLDVGEEGVATMVSAHLSSEADDEGRHLLRWTNAGHPPPLLLEEDGRVRWLEDADFSHTDVMVGVDPHVTRSDHVALVPRGGTVLLFTDGLTERRGEDLTEGLDRLAAAAAAHHRLPLELFVDSLLEVMAPGDLDDDVALLALRFRDAGAA</sequence>
<feature type="domain" description="GAF" evidence="2">
    <location>
        <begin position="14"/>
        <end position="160"/>
    </location>
</feature>
<dbReference type="EMBL" id="JAVDYG010000001">
    <property type="protein sequence ID" value="MDR7362245.1"/>
    <property type="molecule type" value="Genomic_DNA"/>
</dbReference>
<dbReference type="PANTHER" id="PTHR43156">
    <property type="entry name" value="STAGE II SPORULATION PROTEIN E-RELATED"/>
    <property type="match status" value="1"/>
</dbReference>
<dbReference type="Pfam" id="PF07228">
    <property type="entry name" value="SpoIIE"/>
    <property type="match status" value="1"/>
</dbReference>
<name>A0ABU2BUE1_9ACTN</name>
<dbReference type="InterPro" id="IPR029016">
    <property type="entry name" value="GAF-like_dom_sf"/>
</dbReference>
<keyword evidence="1" id="KW-0378">Hydrolase</keyword>